<sequence>MGQAGSHAPPPQRGRRALTLPHDPQKPKVLPPLCESPRLRCTDNGAILHSGGTISGRRPTTGHDCVPHGHVHSNVYRSRSNGTSSDEARARERDPLHRSHTNLDLRHSDSSNSVGKRFDSEPDLRIEEEEQKGKTCNRHFRKKYRAPPPPPPTHDNFEGSSPDSSEGNARPEPQRKIRLFKTRNETKKLNDQENLNFRSSYHEYKSLDLNDNQFERRYMSPCKDKEKYFKYPDQNDMVQSSSSLKREERLLQMKDYQKTRIERMSGCRAKTTKNEHSEAWKTPLLNRNFRYSERFRKEDCELPPLRREKTFDVTLMASEKENDSSRIANESRTKVIGEQLKINKLSPLAETSKPLRKSLPSLLGKNNEEKDEFQAELKKATSKIRNQLGSKINDSETKTSQDKTNEQKTPTKIPSKVKKSSLSTVANTEPKVIASRKPLSRANEDKTRQTNVNSNPKILDHKLKFNSKENGRRLPDRGQASGKESTPEHSPTRKLDSLTNQATQEKQKQQPPSKQFYFGMIESKQANTNKHLKDFPGLGSPIIEEISNFHLIEQKLLNYQETHDEDAEFEKFNAKIKKVKNISSESALSSDGSDGSWSAGSLGIAFRLRPTLPKKQRTVPRFSPAAAWKQLAALDDHLAAETQPLAVETKMSGHISAESSPRSDQSADKSGDSGISGDNVHSDHRIDSPRHLVQDSGPAAWTPQQDLGDSSSEGAGIGLTLHSSHPSGNVATYSPAAQPFSLSLPRDGQERGKQIQQGFNSLQKLRKSVSGALGAALGSRRLDVEHEPMLQEQEQNWFLTKSAPNSLSNPLIFQQPRAKGADEDVIKEEESQFGDKGEPCLWRRGTSYLSWGGHVMYLPPAADQPLSMIGGIERPVRSKSSGCLEVSARAARAARAALGGEMRERERSASPAMSSSLARALPAKVLPSTGVCIPY</sequence>
<accession>A0A8S1A1E7</accession>
<feature type="compositionally biased region" description="Basic and acidic residues" evidence="1">
    <location>
        <begin position="393"/>
        <end position="406"/>
    </location>
</feature>
<evidence type="ECO:0000313" key="2">
    <source>
        <dbReference type="EMBL" id="CAB3239480.1"/>
    </source>
</evidence>
<feature type="compositionally biased region" description="Basic residues" evidence="1">
    <location>
        <begin position="135"/>
        <end position="145"/>
    </location>
</feature>
<feature type="region of interest" description="Disordered" evidence="1">
    <location>
        <begin position="650"/>
        <end position="734"/>
    </location>
</feature>
<feature type="compositionally biased region" description="Basic and acidic residues" evidence="1">
    <location>
        <begin position="366"/>
        <end position="379"/>
    </location>
</feature>
<feature type="region of interest" description="Disordered" evidence="1">
    <location>
        <begin position="1"/>
        <end position="35"/>
    </location>
</feature>
<feature type="compositionally biased region" description="Basic and acidic residues" evidence="1">
    <location>
        <begin position="485"/>
        <end position="496"/>
    </location>
</feature>
<feature type="compositionally biased region" description="Polar residues" evidence="1">
    <location>
        <begin position="721"/>
        <end position="732"/>
    </location>
</feature>
<feature type="compositionally biased region" description="Polar residues" evidence="1">
    <location>
        <begin position="75"/>
        <end position="85"/>
    </location>
</feature>
<organism evidence="2 3">
    <name type="scientific">Arctia plantaginis</name>
    <name type="common">Wood tiger moth</name>
    <name type="synonym">Phalaena plantaginis</name>
    <dbReference type="NCBI Taxonomy" id="874455"/>
    <lineage>
        <taxon>Eukaryota</taxon>
        <taxon>Metazoa</taxon>
        <taxon>Ecdysozoa</taxon>
        <taxon>Arthropoda</taxon>
        <taxon>Hexapoda</taxon>
        <taxon>Insecta</taxon>
        <taxon>Pterygota</taxon>
        <taxon>Neoptera</taxon>
        <taxon>Endopterygota</taxon>
        <taxon>Lepidoptera</taxon>
        <taxon>Glossata</taxon>
        <taxon>Ditrysia</taxon>
        <taxon>Noctuoidea</taxon>
        <taxon>Erebidae</taxon>
        <taxon>Arctiinae</taxon>
        <taxon>Arctia</taxon>
    </lineage>
</organism>
<comment type="caution">
    <text evidence="2">The sequence shown here is derived from an EMBL/GenBank/DDBJ whole genome shotgun (WGS) entry which is preliminary data.</text>
</comment>
<dbReference type="EMBL" id="CADEBC010000503">
    <property type="protein sequence ID" value="CAB3239480.1"/>
    <property type="molecule type" value="Genomic_DNA"/>
</dbReference>
<gene>
    <name evidence="2" type="ORF">APLA_LOCUS7789</name>
</gene>
<feature type="region of interest" description="Disordered" evidence="1">
    <location>
        <begin position="49"/>
        <end position="189"/>
    </location>
</feature>
<feature type="compositionally biased region" description="Basic and acidic residues" evidence="1">
    <location>
        <begin position="458"/>
        <end position="476"/>
    </location>
</feature>
<proteinExistence type="predicted"/>
<feature type="compositionally biased region" description="Polar residues" evidence="1">
    <location>
        <begin position="158"/>
        <end position="167"/>
    </location>
</feature>
<reference evidence="2 3" key="1">
    <citation type="submission" date="2020-04" db="EMBL/GenBank/DDBJ databases">
        <authorList>
            <person name="Wallbank WR R."/>
            <person name="Pardo Diaz C."/>
            <person name="Kozak K."/>
            <person name="Martin S."/>
            <person name="Jiggins C."/>
            <person name="Moest M."/>
            <person name="Warren A I."/>
            <person name="Byers J.R.P. K."/>
            <person name="Montejo-Kovacevich G."/>
            <person name="Yen C E."/>
        </authorList>
    </citation>
    <scope>NUCLEOTIDE SEQUENCE [LARGE SCALE GENOMIC DNA]</scope>
</reference>
<dbReference type="Proteomes" id="UP000494106">
    <property type="component" value="Unassembled WGS sequence"/>
</dbReference>
<feature type="compositionally biased region" description="Polar residues" evidence="1">
    <location>
        <begin position="702"/>
        <end position="713"/>
    </location>
</feature>
<feature type="compositionally biased region" description="Basic and acidic residues" evidence="1">
    <location>
        <begin position="116"/>
        <end position="125"/>
    </location>
</feature>
<dbReference type="AlphaFoldDB" id="A0A8S1A1E7"/>
<feature type="compositionally biased region" description="Polar residues" evidence="1">
    <location>
        <begin position="383"/>
        <end position="392"/>
    </location>
</feature>
<feature type="compositionally biased region" description="Basic and acidic residues" evidence="1">
    <location>
        <begin position="86"/>
        <end position="109"/>
    </location>
</feature>
<name>A0A8S1A1E7_ARCPL</name>
<feature type="compositionally biased region" description="Basic and acidic residues" evidence="1">
    <location>
        <begin position="680"/>
        <end position="693"/>
    </location>
</feature>
<protein>
    <submittedName>
        <fullName evidence="2">Uncharacterized protein</fullName>
    </submittedName>
</protein>
<feature type="region of interest" description="Disordered" evidence="1">
    <location>
        <begin position="352"/>
        <end position="514"/>
    </location>
</feature>
<keyword evidence="3" id="KW-1185">Reference proteome</keyword>
<evidence type="ECO:0000313" key="3">
    <source>
        <dbReference type="Proteomes" id="UP000494106"/>
    </source>
</evidence>
<evidence type="ECO:0000256" key="1">
    <source>
        <dbReference type="SAM" id="MobiDB-lite"/>
    </source>
</evidence>
<dbReference type="OrthoDB" id="5917823at2759"/>